<organism evidence="1 2">
    <name type="scientific">Hyaloperonospora arabidopsidis (strain Emoy2)</name>
    <name type="common">Downy mildew agent</name>
    <name type="synonym">Peronospora arabidopsidis</name>
    <dbReference type="NCBI Taxonomy" id="559515"/>
    <lineage>
        <taxon>Eukaryota</taxon>
        <taxon>Sar</taxon>
        <taxon>Stramenopiles</taxon>
        <taxon>Oomycota</taxon>
        <taxon>Peronosporomycetes</taxon>
        <taxon>Peronosporales</taxon>
        <taxon>Peronosporaceae</taxon>
        <taxon>Hyaloperonospora</taxon>
    </lineage>
</organism>
<dbReference type="InParanoid" id="M4B1E4"/>
<protein>
    <submittedName>
        <fullName evidence="1">Uncharacterized protein</fullName>
    </submittedName>
</protein>
<reference evidence="2" key="1">
    <citation type="journal article" date="2010" name="Science">
        <title>Signatures of adaptation to obligate biotrophy in the Hyaloperonospora arabidopsidis genome.</title>
        <authorList>
            <person name="Baxter L."/>
            <person name="Tripathy S."/>
            <person name="Ishaque N."/>
            <person name="Boot N."/>
            <person name="Cabral A."/>
            <person name="Kemen E."/>
            <person name="Thines M."/>
            <person name="Ah-Fong A."/>
            <person name="Anderson R."/>
            <person name="Badejoko W."/>
            <person name="Bittner-Eddy P."/>
            <person name="Boore J.L."/>
            <person name="Chibucos M.C."/>
            <person name="Coates M."/>
            <person name="Dehal P."/>
            <person name="Delehaunty K."/>
            <person name="Dong S."/>
            <person name="Downton P."/>
            <person name="Dumas B."/>
            <person name="Fabro G."/>
            <person name="Fronick C."/>
            <person name="Fuerstenberg S.I."/>
            <person name="Fulton L."/>
            <person name="Gaulin E."/>
            <person name="Govers F."/>
            <person name="Hughes L."/>
            <person name="Humphray S."/>
            <person name="Jiang R.H."/>
            <person name="Judelson H."/>
            <person name="Kamoun S."/>
            <person name="Kyung K."/>
            <person name="Meijer H."/>
            <person name="Minx P."/>
            <person name="Morris P."/>
            <person name="Nelson J."/>
            <person name="Phuntumart V."/>
            <person name="Qutob D."/>
            <person name="Rehmany A."/>
            <person name="Rougon-Cardoso A."/>
            <person name="Ryden P."/>
            <person name="Torto-Alalibo T."/>
            <person name="Studholme D."/>
            <person name="Wang Y."/>
            <person name="Win J."/>
            <person name="Wood J."/>
            <person name="Clifton S.W."/>
            <person name="Rogers J."/>
            <person name="Van den Ackerveken G."/>
            <person name="Jones J.D."/>
            <person name="McDowell J.M."/>
            <person name="Beynon J."/>
            <person name="Tyler B.M."/>
        </authorList>
    </citation>
    <scope>NUCLEOTIDE SEQUENCE [LARGE SCALE GENOMIC DNA]</scope>
    <source>
        <strain evidence="2">Emoy2</strain>
    </source>
</reference>
<dbReference type="Proteomes" id="UP000011713">
    <property type="component" value="Unassembled WGS sequence"/>
</dbReference>
<dbReference type="EnsemblProtists" id="HpaT800091">
    <property type="protein sequence ID" value="HpaP800091"/>
    <property type="gene ID" value="HpaG800091"/>
</dbReference>
<dbReference type="EMBL" id="JH597776">
    <property type="status" value="NOT_ANNOTATED_CDS"/>
    <property type="molecule type" value="Genomic_DNA"/>
</dbReference>
<sequence>MIIIFLCDDQEHTRKEGGTVGWELPQVNKEDLALTVDATVDESSLSPGYEARRRVYHCRHLQPVAFYTVSVLFICRLRFS</sequence>
<proteinExistence type="predicted"/>
<evidence type="ECO:0000313" key="2">
    <source>
        <dbReference type="Proteomes" id="UP000011713"/>
    </source>
</evidence>
<keyword evidence="2" id="KW-1185">Reference proteome</keyword>
<name>M4B1E4_HYAAE</name>
<evidence type="ECO:0000313" key="1">
    <source>
        <dbReference type="EnsemblProtists" id="HpaP800091"/>
    </source>
</evidence>
<reference evidence="1" key="2">
    <citation type="submission" date="2015-06" db="UniProtKB">
        <authorList>
            <consortium name="EnsemblProtists"/>
        </authorList>
    </citation>
    <scope>IDENTIFICATION</scope>
    <source>
        <strain evidence="1">Emoy2</strain>
    </source>
</reference>
<dbReference type="AlphaFoldDB" id="M4B1E4"/>
<dbReference type="VEuPathDB" id="FungiDB:HpaG800091"/>
<dbReference type="HOGENOM" id="CLU_2594882_0_0_1"/>
<accession>M4B1E4</accession>